<evidence type="ECO:0000256" key="7">
    <source>
        <dbReference type="SAM" id="Phobius"/>
    </source>
</evidence>
<dbReference type="PROSITE" id="PS50011">
    <property type="entry name" value="PROTEIN_KINASE_DOM"/>
    <property type="match status" value="1"/>
</dbReference>
<dbReference type="PROSITE" id="PS00107">
    <property type="entry name" value="PROTEIN_KINASE_ATP"/>
    <property type="match status" value="1"/>
</dbReference>
<feature type="transmembrane region" description="Helical" evidence="7">
    <location>
        <begin position="411"/>
        <end position="434"/>
    </location>
</feature>
<keyword evidence="4 5" id="KW-0067">ATP-binding</keyword>
<sequence length="1068" mass="116156">MMTATECPSADQLKAFTLGCLSEEDSDVLFQHLRDCERCKAELETVDSEDSFVHGLRQHDDHPGLTDEPDCRMAMAKALAALADAGEGLADSEEDDLPSSIGEYDLVRRIGRGGMGCVYLARHTKLGREVALKVLGGHRLADRRMRDRFDVEMRAVGRLSHPNIVTAHDAREIDGTAVLVTEYIDGLDLGQLVTRIGPLPIADACEITRVVATALQYTSDQGFVHRDVKPSNVMLSRQGDVKLLDLGLARFQFASAGEPEITGTGQTLGTADYIAPEQVVDGRSVDCRSDLYSLGCTLFKLLTGVAPFADPDHPTVFSKLNAHVSSPPPSLAERLPEAPKPLVKLVDSMLAKDPQGRPQSPGEVAEALVRFSRGADLVALIDRAVKMDRPAEQVAASSVSPRLQPWHRRRVPIAAAIGAGMLGLLAGLAMGLWIKITYPDGTTVKLPASGAHVEMVQDDAPIADQSGKETAVERAAATPAGAPSADKLPDANDSDGILGALSFAIIADPFNTDTKAAEAALREALKASDGFDQMVGKPSNTPRVVETPHGTWVPLASSVLLSEAVSVDVDGQPYGLIKNPARDGVTWPEIKGQILRYQDQYQGIELKFTPPVGEKLRRLTSDHLNQTLAIIADGKILAAPRILSAVAASVQITGDFTHEERARLREGLSAGLVEGAVRPPLSGSSLESMQDAAQARARRLATVRRLQGMWLPDPKLNRDTHDRLTSVIVIEKDQFFLINPMLTPPNNFATGDYQVRDLGEDRFELELKHAERGTAVFDATWDDQGLHLTYEVEESVFPGLQQNAWAGRGIPGRPQVWHLTKSNAIFAGELSEALNVKGAEHSPERIALALIDQFKRGGESSLPGKQTMTQSLIDVSLSMGRLKQIGLAFHNFYRAHRFLPASKNLPKTASEKTGKKYPYSWRVALLPYLDQGELWGSYRFDQPWDSEHNSKLIEQMPDVYRSPRAEPGERAGHTHFLGFASDVGALGKAGGRSFIELTDGTSKTVLLIESPSSVPWTKPEDLDAMVTDLYQPTLYLMADGSVGQEEKLNVDRFRKMITIAGGESIEDE</sequence>
<protein>
    <submittedName>
        <fullName evidence="9">Protein kinase</fullName>
    </submittedName>
</protein>
<dbReference type="Pfam" id="PF07596">
    <property type="entry name" value="SBP_bac_10"/>
    <property type="match status" value="1"/>
</dbReference>
<evidence type="ECO:0000256" key="6">
    <source>
        <dbReference type="SAM" id="MobiDB-lite"/>
    </source>
</evidence>
<evidence type="ECO:0000256" key="3">
    <source>
        <dbReference type="ARBA" id="ARBA00022777"/>
    </source>
</evidence>
<feature type="binding site" evidence="5">
    <location>
        <position position="133"/>
    </location>
    <ligand>
        <name>ATP</name>
        <dbReference type="ChEBI" id="CHEBI:30616"/>
    </ligand>
</feature>
<keyword evidence="10" id="KW-1185">Reference proteome</keyword>
<proteinExistence type="predicted"/>
<name>A0A5M6DGZ0_9BACT</name>
<evidence type="ECO:0000256" key="4">
    <source>
        <dbReference type="ARBA" id="ARBA00022840"/>
    </source>
</evidence>
<dbReference type="InterPro" id="IPR011009">
    <property type="entry name" value="Kinase-like_dom_sf"/>
</dbReference>
<dbReference type="RefSeq" id="WP_150076125.1">
    <property type="nucleotide sequence ID" value="NZ_VWOX01000004.1"/>
</dbReference>
<gene>
    <name evidence="9" type="ORF">FYK55_09305</name>
</gene>
<dbReference type="InterPro" id="IPR008271">
    <property type="entry name" value="Ser/Thr_kinase_AS"/>
</dbReference>
<keyword evidence="7" id="KW-0812">Transmembrane</keyword>
<dbReference type="PANTHER" id="PTHR43289">
    <property type="entry name" value="MITOGEN-ACTIVATED PROTEIN KINASE KINASE KINASE 20-RELATED"/>
    <property type="match status" value="1"/>
</dbReference>
<dbReference type="GO" id="GO:0004674">
    <property type="term" value="F:protein serine/threonine kinase activity"/>
    <property type="evidence" value="ECO:0007669"/>
    <property type="project" value="TreeGrafter"/>
</dbReference>
<dbReference type="Gene3D" id="3.30.200.20">
    <property type="entry name" value="Phosphorylase Kinase, domain 1"/>
    <property type="match status" value="1"/>
</dbReference>
<dbReference type="SMART" id="SM00220">
    <property type="entry name" value="S_TKc"/>
    <property type="match status" value="1"/>
</dbReference>
<evidence type="ECO:0000313" key="10">
    <source>
        <dbReference type="Proteomes" id="UP000324479"/>
    </source>
</evidence>
<dbReference type="PROSITE" id="PS00108">
    <property type="entry name" value="PROTEIN_KINASE_ST"/>
    <property type="match status" value="1"/>
</dbReference>
<evidence type="ECO:0000256" key="5">
    <source>
        <dbReference type="PROSITE-ProRule" id="PRU10141"/>
    </source>
</evidence>
<keyword evidence="1" id="KW-0808">Transferase</keyword>
<accession>A0A5M6DGZ0</accession>
<dbReference type="InterPro" id="IPR054384">
    <property type="entry name" value="SecDF_P1_head"/>
</dbReference>
<dbReference type="SUPFAM" id="SSF56112">
    <property type="entry name" value="Protein kinase-like (PK-like)"/>
    <property type="match status" value="1"/>
</dbReference>
<dbReference type="CDD" id="cd14014">
    <property type="entry name" value="STKc_PknB_like"/>
    <property type="match status" value="1"/>
</dbReference>
<evidence type="ECO:0000259" key="8">
    <source>
        <dbReference type="PROSITE" id="PS50011"/>
    </source>
</evidence>
<feature type="domain" description="Protein kinase" evidence="8">
    <location>
        <begin position="104"/>
        <end position="369"/>
    </location>
</feature>
<feature type="compositionally biased region" description="Low complexity" evidence="6">
    <location>
        <begin position="473"/>
        <end position="485"/>
    </location>
</feature>
<reference evidence="9 10" key="1">
    <citation type="submission" date="2019-08" db="EMBL/GenBank/DDBJ databases">
        <authorList>
            <person name="Dhanesh K."/>
            <person name="Kumar G."/>
            <person name="Sasikala C."/>
            <person name="Venkata Ramana C."/>
        </authorList>
    </citation>
    <scope>NUCLEOTIDE SEQUENCE [LARGE SCALE GENOMIC DNA]</scope>
    <source>
        <strain evidence="9 10">JC645</strain>
    </source>
</reference>
<keyword evidence="7" id="KW-0472">Membrane</keyword>
<dbReference type="Gene3D" id="1.10.510.10">
    <property type="entry name" value="Transferase(Phosphotransferase) domain 1"/>
    <property type="match status" value="1"/>
</dbReference>
<keyword evidence="7" id="KW-1133">Transmembrane helix</keyword>
<dbReference type="InterPro" id="IPR017441">
    <property type="entry name" value="Protein_kinase_ATP_BS"/>
</dbReference>
<dbReference type="InterPro" id="IPR000719">
    <property type="entry name" value="Prot_kinase_dom"/>
</dbReference>
<dbReference type="Pfam" id="PF00069">
    <property type="entry name" value="Pkinase"/>
    <property type="match status" value="1"/>
</dbReference>
<dbReference type="PANTHER" id="PTHR43289:SF6">
    <property type="entry name" value="SERINE_THREONINE-PROTEIN KINASE NEKL-3"/>
    <property type="match status" value="1"/>
</dbReference>
<dbReference type="Gene3D" id="3.30.1360.200">
    <property type="match status" value="1"/>
</dbReference>
<organism evidence="9 10">
    <name type="scientific">Roseiconus nitratireducens</name>
    <dbReference type="NCBI Taxonomy" id="2605748"/>
    <lineage>
        <taxon>Bacteria</taxon>
        <taxon>Pseudomonadati</taxon>
        <taxon>Planctomycetota</taxon>
        <taxon>Planctomycetia</taxon>
        <taxon>Pirellulales</taxon>
        <taxon>Pirellulaceae</taxon>
        <taxon>Roseiconus</taxon>
    </lineage>
</organism>
<dbReference type="Pfam" id="PF22599">
    <property type="entry name" value="SecDF_P1_head"/>
    <property type="match status" value="1"/>
</dbReference>
<evidence type="ECO:0000313" key="9">
    <source>
        <dbReference type="EMBL" id="KAA5544515.1"/>
    </source>
</evidence>
<keyword evidence="2 5" id="KW-0547">Nucleotide-binding</keyword>
<evidence type="ECO:0000256" key="2">
    <source>
        <dbReference type="ARBA" id="ARBA00022741"/>
    </source>
</evidence>
<dbReference type="GO" id="GO:0005524">
    <property type="term" value="F:ATP binding"/>
    <property type="evidence" value="ECO:0007669"/>
    <property type="project" value="UniProtKB-UniRule"/>
</dbReference>
<dbReference type="AlphaFoldDB" id="A0A5M6DGZ0"/>
<dbReference type="Proteomes" id="UP000324479">
    <property type="component" value="Unassembled WGS sequence"/>
</dbReference>
<dbReference type="InterPro" id="IPR011453">
    <property type="entry name" value="DUF1559"/>
</dbReference>
<feature type="region of interest" description="Disordered" evidence="6">
    <location>
        <begin position="465"/>
        <end position="491"/>
    </location>
</feature>
<keyword evidence="3 9" id="KW-0418">Kinase</keyword>
<comment type="caution">
    <text evidence="9">The sequence shown here is derived from an EMBL/GenBank/DDBJ whole genome shotgun (WGS) entry which is preliminary data.</text>
</comment>
<dbReference type="EMBL" id="VWOX01000004">
    <property type="protein sequence ID" value="KAA5544515.1"/>
    <property type="molecule type" value="Genomic_DNA"/>
</dbReference>
<evidence type="ECO:0000256" key="1">
    <source>
        <dbReference type="ARBA" id="ARBA00022679"/>
    </source>
</evidence>